<protein>
    <recommendedName>
        <fullName evidence="3">DUF790 domain-containing protein</fullName>
    </recommendedName>
</protein>
<proteinExistence type="predicted"/>
<evidence type="ECO:0000313" key="1">
    <source>
        <dbReference type="EMBL" id="PVU76617.1"/>
    </source>
</evidence>
<reference evidence="1 2" key="1">
    <citation type="journal article" date="2015" name="Appl. Environ. Microbiol.">
        <title>Nanoarchaeota, Their Sulfolobales Host, and Nanoarchaeota Virus Distribution across Yellowstone National Park Hot Springs.</title>
        <authorList>
            <person name="Munson-McGee J.H."/>
            <person name="Field E.K."/>
            <person name="Bateson M."/>
            <person name="Rooney C."/>
            <person name="Stepanauskas R."/>
            <person name="Young M.J."/>
        </authorList>
    </citation>
    <scope>NUCLEOTIDE SEQUENCE [LARGE SCALE GENOMIC DNA]</scope>
    <source>
        <strain evidence="1">SCGC AC-742_N10</strain>
    </source>
</reference>
<dbReference type="Pfam" id="PF05626">
    <property type="entry name" value="DUF790"/>
    <property type="match status" value="1"/>
</dbReference>
<name>A0A2T9X937_9CREN</name>
<sequence>MLPSELARYKIQGNKVIPLFATEEDEALARNIIGMFKEGRKLGDILDEIKILEKAYDTPCKVKLIRGFYKEMLRLCTFSEDSPIDPRIIRREVFSYGPITSKEKREKILREVEEKLKVDVEKYMFSDMEEEKTVSSVNKISPISLIKMYNLSLLQTLLFKSYKMTVQIEGNWKEIIKRIKWLGLMYYAYPNPIRIDIIGPATLVKMTEKYGRNMAVILPYIVSSKHWKINAELVLGKKIKRTFLLTVEKFDLIDSKVREEDEKRFDSSVEERFFNDFQKVIKDWKIYREPEALVINGRLFIPDFLVEKNPFKIYVEIVGFWTKEYIREKLEKLRNFKGGEILVLLNQELSKEDFSDFNVIKYKNRVDIGLVYRWLKDYERKHAESVNISYSLEGDVISLKDLSRKLNVSEEIIKKNIHNDKYILTGNYFVRKDFLEKLKEENFENKKLSELIKIYGDYITEVLEYLGYKFKWLDITDAVVKK</sequence>
<dbReference type="PIRSF" id="PIRSF019435">
    <property type="entry name" value="UCP019435"/>
    <property type="match status" value="1"/>
</dbReference>
<evidence type="ECO:0008006" key="3">
    <source>
        <dbReference type="Google" id="ProtNLM"/>
    </source>
</evidence>
<dbReference type="Proteomes" id="UP000245638">
    <property type="component" value="Unassembled WGS sequence"/>
</dbReference>
<organism evidence="1 2">
    <name type="scientific">Acidianus hospitalis</name>
    <dbReference type="NCBI Taxonomy" id="563177"/>
    <lineage>
        <taxon>Archaea</taxon>
        <taxon>Thermoproteota</taxon>
        <taxon>Thermoprotei</taxon>
        <taxon>Sulfolobales</taxon>
        <taxon>Sulfolobaceae</taxon>
        <taxon>Acidianus</taxon>
    </lineage>
</organism>
<accession>A0A2T9X937</accession>
<dbReference type="AlphaFoldDB" id="A0A2T9X937"/>
<comment type="caution">
    <text evidence="1">The sequence shown here is derived from an EMBL/GenBank/DDBJ whole genome shotgun (WGS) entry which is preliminary data.</text>
</comment>
<dbReference type="PANTHER" id="PTHR39640:SF1">
    <property type="entry name" value="DUF790 FAMILY PROTEIN"/>
    <property type="match status" value="1"/>
</dbReference>
<evidence type="ECO:0000313" key="2">
    <source>
        <dbReference type="Proteomes" id="UP000245638"/>
    </source>
</evidence>
<dbReference type="InterPro" id="IPR008508">
    <property type="entry name" value="Bax1"/>
</dbReference>
<dbReference type="PANTHER" id="PTHR39640">
    <property type="entry name" value="VNG6129C"/>
    <property type="match status" value="1"/>
</dbReference>
<dbReference type="EMBL" id="QEFD01000081">
    <property type="protein sequence ID" value="PVU76617.1"/>
    <property type="molecule type" value="Genomic_DNA"/>
</dbReference>
<gene>
    <name evidence="1" type="ORF">DDW13_02615</name>
</gene>